<keyword evidence="1" id="KW-0732">Signal</keyword>
<organism evidence="2 3">
    <name type="scientific">Qipengyuania spongiae</name>
    <dbReference type="NCBI Taxonomy" id="2909673"/>
    <lineage>
        <taxon>Bacteria</taxon>
        <taxon>Pseudomonadati</taxon>
        <taxon>Pseudomonadota</taxon>
        <taxon>Alphaproteobacteria</taxon>
        <taxon>Sphingomonadales</taxon>
        <taxon>Erythrobacteraceae</taxon>
        <taxon>Qipengyuania</taxon>
    </lineage>
</organism>
<evidence type="ECO:0000313" key="3">
    <source>
        <dbReference type="Proteomes" id="UP001065265"/>
    </source>
</evidence>
<proteinExistence type="predicted"/>
<feature type="signal peptide" evidence="1">
    <location>
        <begin position="1"/>
        <end position="29"/>
    </location>
</feature>
<name>A0ABY5T0M9_9SPHN</name>
<dbReference type="EMBL" id="CP092471">
    <property type="protein sequence ID" value="UVI38479.1"/>
    <property type="molecule type" value="Genomic_DNA"/>
</dbReference>
<sequence>MHRPAPSPSITSAALVLALGLGACQSASGDYPSLAIRDIERAEGRFETVETPALDVPEVPTGLTGTLPERLAALSQSARAAHERFLAARPGASRLTAAASAASVGSDAWASAEVALSDLDSIRSDTAIALADLDILAIAAAVQSEERTAIDATRAEVLALIAQEDDALRDLRAQIR</sequence>
<dbReference type="RefSeq" id="WP_265557646.1">
    <property type="nucleotide sequence ID" value="NZ_CP092471.1"/>
</dbReference>
<evidence type="ECO:0000313" key="2">
    <source>
        <dbReference type="EMBL" id="UVI38479.1"/>
    </source>
</evidence>
<dbReference type="PROSITE" id="PS51257">
    <property type="entry name" value="PROKAR_LIPOPROTEIN"/>
    <property type="match status" value="1"/>
</dbReference>
<evidence type="ECO:0008006" key="4">
    <source>
        <dbReference type="Google" id="ProtNLM"/>
    </source>
</evidence>
<feature type="chain" id="PRO_5045897087" description="DUF4398 domain-containing protein" evidence="1">
    <location>
        <begin position="30"/>
        <end position="176"/>
    </location>
</feature>
<dbReference type="Proteomes" id="UP001065265">
    <property type="component" value="Chromosome"/>
</dbReference>
<evidence type="ECO:0000256" key="1">
    <source>
        <dbReference type="SAM" id="SignalP"/>
    </source>
</evidence>
<protein>
    <recommendedName>
        <fullName evidence="4">DUF4398 domain-containing protein</fullName>
    </recommendedName>
</protein>
<accession>A0ABY5T0M9</accession>
<reference evidence="2" key="1">
    <citation type="submission" date="2022-02" db="EMBL/GenBank/DDBJ databases">
        <title>Qipengyuania spongiae sp. nov., isolated from marine sponge.</title>
        <authorList>
            <person name="Li Z."/>
            <person name="Zhang M."/>
        </authorList>
    </citation>
    <scope>NUCLEOTIDE SEQUENCE</scope>
    <source>
        <strain evidence="2">PHS-Z21</strain>
    </source>
</reference>
<keyword evidence="3" id="KW-1185">Reference proteome</keyword>
<gene>
    <name evidence="2" type="ORF">L1F33_09420</name>
</gene>